<reference evidence="1" key="1">
    <citation type="submission" date="2018-04" db="EMBL/GenBank/DDBJ databases">
        <authorList>
            <person name="Go L.Y."/>
            <person name="Mitchell J.A."/>
        </authorList>
    </citation>
    <scope>NUCLEOTIDE SEQUENCE</scope>
    <source>
        <tissue evidence="1">Whole organism</tissue>
    </source>
</reference>
<dbReference type="VEuPathDB" id="VectorBase:CSON007987"/>
<sequence length="105" mass="12515">MKFMYHEQFCGSYEHKSFKLTISIIPSTFITFKTHKLQSRSSSNTLEFFFLFTFDVKFWSIMHLFDLIQLLLTHKNNTKRDCLTFKSSYFFRGKFQLSGSGPIQN</sequence>
<accession>A0A336KDP5</accession>
<evidence type="ECO:0000313" key="1">
    <source>
        <dbReference type="EMBL" id="SSX02609.1"/>
    </source>
</evidence>
<evidence type="ECO:0000313" key="2">
    <source>
        <dbReference type="EMBL" id="SSX22983.1"/>
    </source>
</evidence>
<reference evidence="2" key="2">
    <citation type="submission" date="2018-07" db="EMBL/GenBank/DDBJ databases">
        <authorList>
            <person name="Quirk P.G."/>
            <person name="Krulwich T.A."/>
        </authorList>
    </citation>
    <scope>NUCLEOTIDE SEQUENCE</scope>
</reference>
<protein>
    <submittedName>
        <fullName evidence="1">CSON007987 protein</fullName>
    </submittedName>
</protein>
<dbReference type="AlphaFoldDB" id="A0A336KDP5"/>
<name>A0A336KDP5_CULSO</name>
<gene>
    <name evidence="1" type="primary">CSON007987</name>
</gene>
<proteinExistence type="predicted"/>
<organism evidence="1">
    <name type="scientific">Culicoides sonorensis</name>
    <name type="common">Biting midge</name>
    <dbReference type="NCBI Taxonomy" id="179676"/>
    <lineage>
        <taxon>Eukaryota</taxon>
        <taxon>Metazoa</taxon>
        <taxon>Ecdysozoa</taxon>
        <taxon>Arthropoda</taxon>
        <taxon>Hexapoda</taxon>
        <taxon>Insecta</taxon>
        <taxon>Pterygota</taxon>
        <taxon>Neoptera</taxon>
        <taxon>Endopterygota</taxon>
        <taxon>Diptera</taxon>
        <taxon>Nematocera</taxon>
        <taxon>Chironomoidea</taxon>
        <taxon>Ceratopogonidae</taxon>
        <taxon>Ceratopogoninae</taxon>
        <taxon>Culicoides</taxon>
        <taxon>Monoculicoides</taxon>
    </lineage>
</organism>
<dbReference type="EMBL" id="UFQT01000300">
    <property type="protein sequence ID" value="SSX22983.1"/>
    <property type="molecule type" value="Genomic_DNA"/>
</dbReference>
<dbReference type="EMBL" id="UFQS01000300">
    <property type="protein sequence ID" value="SSX02609.1"/>
    <property type="molecule type" value="Genomic_DNA"/>
</dbReference>